<comment type="caution">
    <text evidence="1">The sequence shown here is derived from an EMBL/GenBank/DDBJ whole genome shotgun (WGS) entry which is preliminary data.</text>
</comment>
<dbReference type="Proteomes" id="UP000265520">
    <property type="component" value="Unassembled WGS sequence"/>
</dbReference>
<evidence type="ECO:0000313" key="2">
    <source>
        <dbReference type="Proteomes" id="UP000265520"/>
    </source>
</evidence>
<sequence length="68" mass="7459">MTRLDLISIERVMTILVEATFLDLPPAPSAVSPAPRAIKNLGSTFLLCPLRPAQLLLRPAQVTIHRVD</sequence>
<reference evidence="1 2" key="1">
    <citation type="journal article" date="2018" name="Front. Plant Sci.">
        <title>Red Clover (Trifolium pratense) and Zigzag Clover (T. medium) - A Picture of Genomic Similarities and Differences.</title>
        <authorList>
            <person name="Dluhosova J."/>
            <person name="Istvanek J."/>
            <person name="Nedelnik J."/>
            <person name="Repkova J."/>
        </authorList>
    </citation>
    <scope>NUCLEOTIDE SEQUENCE [LARGE SCALE GENOMIC DNA]</scope>
    <source>
        <strain evidence="2">cv. 10/8</strain>
        <tissue evidence="1">Leaf</tissue>
    </source>
</reference>
<name>A0A392U8B4_9FABA</name>
<organism evidence="1 2">
    <name type="scientific">Trifolium medium</name>
    <dbReference type="NCBI Taxonomy" id="97028"/>
    <lineage>
        <taxon>Eukaryota</taxon>
        <taxon>Viridiplantae</taxon>
        <taxon>Streptophyta</taxon>
        <taxon>Embryophyta</taxon>
        <taxon>Tracheophyta</taxon>
        <taxon>Spermatophyta</taxon>
        <taxon>Magnoliopsida</taxon>
        <taxon>eudicotyledons</taxon>
        <taxon>Gunneridae</taxon>
        <taxon>Pentapetalae</taxon>
        <taxon>rosids</taxon>
        <taxon>fabids</taxon>
        <taxon>Fabales</taxon>
        <taxon>Fabaceae</taxon>
        <taxon>Papilionoideae</taxon>
        <taxon>50 kb inversion clade</taxon>
        <taxon>NPAAA clade</taxon>
        <taxon>Hologalegina</taxon>
        <taxon>IRL clade</taxon>
        <taxon>Trifolieae</taxon>
        <taxon>Trifolium</taxon>
    </lineage>
</organism>
<dbReference type="AlphaFoldDB" id="A0A392U8B4"/>
<evidence type="ECO:0000313" key="1">
    <source>
        <dbReference type="EMBL" id="MCI69622.1"/>
    </source>
</evidence>
<keyword evidence="2" id="KW-1185">Reference proteome</keyword>
<accession>A0A392U8B4</accession>
<dbReference type="EMBL" id="LXQA010759903">
    <property type="protein sequence ID" value="MCI69622.1"/>
    <property type="molecule type" value="Genomic_DNA"/>
</dbReference>
<proteinExistence type="predicted"/>
<protein>
    <submittedName>
        <fullName evidence="1">Uncharacterized protein</fullName>
    </submittedName>
</protein>